<evidence type="ECO:0000313" key="2">
    <source>
        <dbReference type="EMBL" id="QJP95252.1"/>
    </source>
</evidence>
<dbReference type="AlphaFoldDB" id="A0A7Z3C482"/>
<reference evidence="2 3" key="1">
    <citation type="submission" date="2018-03" db="EMBL/GenBank/DDBJ databases">
        <title>Complete genome sequence of Pseudomonas fluorescens sp. G7.</title>
        <authorList>
            <person name="Gao C.-H."/>
            <person name="Li Z."/>
            <person name="Cai P."/>
        </authorList>
    </citation>
    <scope>NUCLEOTIDE SEQUENCE [LARGE SCALE GENOMIC DNA]</scope>
    <source>
        <strain evidence="2 3">G7</strain>
    </source>
</reference>
<dbReference type="InterPro" id="IPR007136">
    <property type="entry name" value="DUF347"/>
</dbReference>
<evidence type="ECO:0000256" key="1">
    <source>
        <dbReference type="SAM" id="MobiDB-lite"/>
    </source>
</evidence>
<feature type="region of interest" description="Disordered" evidence="1">
    <location>
        <begin position="58"/>
        <end position="115"/>
    </location>
</feature>
<protein>
    <submittedName>
        <fullName evidence="2">Uncharacterized protein</fullName>
    </submittedName>
</protein>
<dbReference type="EMBL" id="CP027561">
    <property type="protein sequence ID" value="QJP95252.1"/>
    <property type="molecule type" value="Genomic_DNA"/>
</dbReference>
<sequence>MKPAIADWLNKVPEVTLSFWVIKILSTTVGETGADFLAVDAGFGAGPTSLGMAALRRAHRRRPGNRCARQGGPRKRLAQPVAVSDSVSGAVAGGWRSGAQDVPPDCHALGRHRPA</sequence>
<name>A0A7Z3C482_PSEFL</name>
<proteinExistence type="predicted"/>
<evidence type="ECO:0000313" key="3">
    <source>
        <dbReference type="Proteomes" id="UP000501669"/>
    </source>
</evidence>
<dbReference type="Proteomes" id="UP000501669">
    <property type="component" value="Chromosome"/>
</dbReference>
<dbReference type="Pfam" id="PF03988">
    <property type="entry name" value="DUF347"/>
    <property type="match status" value="1"/>
</dbReference>
<gene>
    <name evidence="2" type="ORF">C6Y56_11795</name>
</gene>
<feature type="compositionally biased region" description="Low complexity" evidence="1">
    <location>
        <begin position="81"/>
        <end position="90"/>
    </location>
</feature>
<organism evidence="2 3">
    <name type="scientific">Pseudomonas fluorescens</name>
    <dbReference type="NCBI Taxonomy" id="294"/>
    <lineage>
        <taxon>Bacteria</taxon>
        <taxon>Pseudomonadati</taxon>
        <taxon>Pseudomonadota</taxon>
        <taxon>Gammaproteobacteria</taxon>
        <taxon>Pseudomonadales</taxon>
        <taxon>Pseudomonadaceae</taxon>
        <taxon>Pseudomonas</taxon>
    </lineage>
</organism>
<accession>A0A7Z3C482</accession>